<feature type="compositionally biased region" description="Basic and acidic residues" evidence="1">
    <location>
        <begin position="75"/>
        <end position="95"/>
    </location>
</feature>
<sequence length="95" mass="11393">MRYVCCETQSDLREWFATFLSIQYDGDMWPEDGERQTRMSRALPDMHHVKTRLVFLEMYYSGVTFLRRKRPALQDPRKKPGDPFKRPDPELKTPP</sequence>
<name>A0AAV2J319_KNICA</name>
<keyword evidence="3" id="KW-1185">Reference proteome</keyword>
<dbReference type="Proteomes" id="UP001497482">
    <property type="component" value="Chromosome 10"/>
</dbReference>
<reference evidence="2 3" key="1">
    <citation type="submission" date="2024-04" db="EMBL/GenBank/DDBJ databases">
        <authorList>
            <person name="Waldvogel A.-M."/>
            <person name="Schoenle A."/>
        </authorList>
    </citation>
    <scope>NUCLEOTIDE SEQUENCE [LARGE SCALE GENOMIC DNA]</scope>
</reference>
<organism evidence="2 3">
    <name type="scientific">Knipowitschia caucasica</name>
    <name type="common">Caucasian dwarf goby</name>
    <name type="synonym">Pomatoschistus caucasicus</name>
    <dbReference type="NCBI Taxonomy" id="637954"/>
    <lineage>
        <taxon>Eukaryota</taxon>
        <taxon>Metazoa</taxon>
        <taxon>Chordata</taxon>
        <taxon>Craniata</taxon>
        <taxon>Vertebrata</taxon>
        <taxon>Euteleostomi</taxon>
        <taxon>Actinopterygii</taxon>
        <taxon>Neopterygii</taxon>
        <taxon>Teleostei</taxon>
        <taxon>Neoteleostei</taxon>
        <taxon>Acanthomorphata</taxon>
        <taxon>Gobiaria</taxon>
        <taxon>Gobiiformes</taxon>
        <taxon>Gobioidei</taxon>
        <taxon>Gobiidae</taxon>
        <taxon>Gobiinae</taxon>
        <taxon>Knipowitschia</taxon>
    </lineage>
</organism>
<evidence type="ECO:0000256" key="1">
    <source>
        <dbReference type="SAM" id="MobiDB-lite"/>
    </source>
</evidence>
<evidence type="ECO:0000313" key="2">
    <source>
        <dbReference type="EMBL" id="CAL1570255.1"/>
    </source>
</evidence>
<proteinExistence type="predicted"/>
<gene>
    <name evidence="2" type="ORF">KC01_LOCUS2582</name>
</gene>
<evidence type="ECO:0000313" key="3">
    <source>
        <dbReference type="Proteomes" id="UP001497482"/>
    </source>
</evidence>
<feature type="region of interest" description="Disordered" evidence="1">
    <location>
        <begin position="71"/>
        <end position="95"/>
    </location>
</feature>
<protein>
    <recommendedName>
        <fullName evidence="4">PH domain-containing protein</fullName>
    </recommendedName>
</protein>
<accession>A0AAV2J319</accession>
<evidence type="ECO:0008006" key="4">
    <source>
        <dbReference type="Google" id="ProtNLM"/>
    </source>
</evidence>
<dbReference type="EMBL" id="OZ035832">
    <property type="protein sequence ID" value="CAL1570255.1"/>
    <property type="molecule type" value="Genomic_DNA"/>
</dbReference>
<dbReference type="AlphaFoldDB" id="A0AAV2J319"/>